<evidence type="ECO:0000313" key="1">
    <source>
        <dbReference type="EMBL" id="KAF2743558.1"/>
    </source>
</evidence>
<organism evidence="1 2">
    <name type="scientific">Sporormia fimetaria CBS 119925</name>
    <dbReference type="NCBI Taxonomy" id="1340428"/>
    <lineage>
        <taxon>Eukaryota</taxon>
        <taxon>Fungi</taxon>
        <taxon>Dikarya</taxon>
        <taxon>Ascomycota</taxon>
        <taxon>Pezizomycotina</taxon>
        <taxon>Dothideomycetes</taxon>
        <taxon>Pleosporomycetidae</taxon>
        <taxon>Pleosporales</taxon>
        <taxon>Sporormiaceae</taxon>
        <taxon>Sporormia</taxon>
    </lineage>
</organism>
<name>A0A6A6UZ64_9PLEO</name>
<accession>A0A6A6UZ64</accession>
<reference evidence="1" key="1">
    <citation type="journal article" date="2020" name="Stud. Mycol.">
        <title>101 Dothideomycetes genomes: a test case for predicting lifestyles and emergence of pathogens.</title>
        <authorList>
            <person name="Haridas S."/>
            <person name="Albert R."/>
            <person name="Binder M."/>
            <person name="Bloem J."/>
            <person name="Labutti K."/>
            <person name="Salamov A."/>
            <person name="Andreopoulos B."/>
            <person name="Baker S."/>
            <person name="Barry K."/>
            <person name="Bills G."/>
            <person name="Bluhm B."/>
            <person name="Cannon C."/>
            <person name="Castanera R."/>
            <person name="Culley D."/>
            <person name="Daum C."/>
            <person name="Ezra D."/>
            <person name="Gonzalez J."/>
            <person name="Henrissat B."/>
            <person name="Kuo A."/>
            <person name="Liang C."/>
            <person name="Lipzen A."/>
            <person name="Lutzoni F."/>
            <person name="Magnuson J."/>
            <person name="Mondo S."/>
            <person name="Nolan M."/>
            <person name="Ohm R."/>
            <person name="Pangilinan J."/>
            <person name="Park H.-J."/>
            <person name="Ramirez L."/>
            <person name="Alfaro M."/>
            <person name="Sun H."/>
            <person name="Tritt A."/>
            <person name="Yoshinaga Y."/>
            <person name="Zwiers L.-H."/>
            <person name="Turgeon B."/>
            <person name="Goodwin S."/>
            <person name="Spatafora J."/>
            <person name="Crous P."/>
            <person name="Grigoriev I."/>
        </authorList>
    </citation>
    <scope>NUCLEOTIDE SEQUENCE</scope>
    <source>
        <strain evidence="1">CBS 119925</strain>
    </source>
</reference>
<gene>
    <name evidence="1" type="ORF">M011DRAFT_219099</name>
</gene>
<keyword evidence="2" id="KW-1185">Reference proteome</keyword>
<protein>
    <submittedName>
        <fullName evidence="1">Uncharacterized protein</fullName>
    </submittedName>
</protein>
<dbReference type="Proteomes" id="UP000799440">
    <property type="component" value="Unassembled WGS sequence"/>
</dbReference>
<sequence length="152" mass="17553">MQGPKKSMRWTRMKGIQTPLSCSFTCPATCIYYPCTAPSKEMNWFRDTTSRAQMHVCACRCNLHSLGGGPSHSFLDISQPFRRPSNQSPIADRKERSDETWPSVVHAVATPGYMYVTRPFLWCLSGDWLQGRHDRRSVALRSRDVWDQRRLK</sequence>
<evidence type="ECO:0000313" key="2">
    <source>
        <dbReference type="Proteomes" id="UP000799440"/>
    </source>
</evidence>
<proteinExistence type="predicted"/>
<dbReference type="EMBL" id="MU006596">
    <property type="protein sequence ID" value="KAF2743558.1"/>
    <property type="molecule type" value="Genomic_DNA"/>
</dbReference>
<dbReference type="AlphaFoldDB" id="A0A6A6UZ64"/>